<organism evidence="1">
    <name type="scientific">Arundo donax</name>
    <name type="common">Giant reed</name>
    <name type="synonym">Donax arundinaceus</name>
    <dbReference type="NCBI Taxonomy" id="35708"/>
    <lineage>
        <taxon>Eukaryota</taxon>
        <taxon>Viridiplantae</taxon>
        <taxon>Streptophyta</taxon>
        <taxon>Embryophyta</taxon>
        <taxon>Tracheophyta</taxon>
        <taxon>Spermatophyta</taxon>
        <taxon>Magnoliopsida</taxon>
        <taxon>Liliopsida</taxon>
        <taxon>Poales</taxon>
        <taxon>Poaceae</taxon>
        <taxon>PACMAD clade</taxon>
        <taxon>Arundinoideae</taxon>
        <taxon>Arundineae</taxon>
        <taxon>Arundo</taxon>
    </lineage>
</organism>
<dbReference type="AlphaFoldDB" id="A0A0A9FST1"/>
<proteinExistence type="predicted"/>
<accession>A0A0A9FST1</accession>
<sequence length="34" mass="4074">MQCRVPGARKWQCRVPEARIDIIFVIFQILILFL</sequence>
<evidence type="ECO:0000313" key="1">
    <source>
        <dbReference type="EMBL" id="JAE11368.1"/>
    </source>
</evidence>
<name>A0A0A9FST1_ARUDO</name>
<dbReference type="EMBL" id="GBRH01186528">
    <property type="protein sequence ID" value="JAE11368.1"/>
    <property type="molecule type" value="Transcribed_RNA"/>
</dbReference>
<reference evidence="1" key="2">
    <citation type="journal article" date="2015" name="Data Brief">
        <title>Shoot transcriptome of the giant reed, Arundo donax.</title>
        <authorList>
            <person name="Barrero R.A."/>
            <person name="Guerrero F.D."/>
            <person name="Moolhuijzen P."/>
            <person name="Goolsby J.A."/>
            <person name="Tidwell J."/>
            <person name="Bellgard S.E."/>
            <person name="Bellgard M.I."/>
        </authorList>
    </citation>
    <scope>NUCLEOTIDE SEQUENCE</scope>
    <source>
        <tissue evidence="1">Shoot tissue taken approximately 20 cm above the soil surface</tissue>
    </source>
</reference>
<reference evidence="1" key="1">
    <citation type="submission" date="2014-09" db="EMBL/GenBank/DDBJ databases">
        <authorList>
            <person name="Magalhaes I.L.F."/>
            <person name="Oliveira U."/>
            <person name="Santos F.R."/>
            <person name="Vidigal T.H.D.A."/>
            <person name="Brescovit A.D."/>
            <person name="Santos A.J."/>
        </authorList>
    </citation>
    <scope>NUCLEOTIDE SEQUENCE</scope>
    <source>
        <tissue evidence="1">Shoot tissue taken approximately 20 cm above the soil surface</tissue>
    </source>
</reference>
<protein>
    <submittedName>
        <fullName evidence="1">Uncharacterized protein</fullName>
    </submittedName>
</protein>